<evidence type="ECO:0000256" key="4">
    <source>
        <dbReference type="ARBA" id="ARBA00022729"/>
    </source>
</evidence>
<evidence type="ECO:0000256" key="3">
    <source>
        <dbReference type="ARBA" id="ARBA00022448"/>
    </source>
</evidence>
<dbReference type="RefSeq" id="WP_201362831.1">
    <property type="nucleotide sequence ID" value="NZ_BNJJ01000008.1"/>
</dbReference>
<evidence type="ECO:0000256" key="2">
    <source>
        <dbReference type="ARBA" id="ARBA00005695"/>
    </source>
</evidence>
<feature type="signal peptide" evidence="5">
    <location>
        <begin position="1"/>
        <end position="24"/>
    </location>
</feature>
<dbReference type="Gene3D" id="3.40.190.10">
    <property type="entry name" value="Periplasmic binding protein-like II"/>
    <property type="match status" value="1"/>
</dbReference>
<dbReference type="InterPro" id="IPR030678">
    <property type="entry name" value="Peptide/Ni-bd"/>
</dbReference>
<dbReference type="PANTHER" id="PTHR30290:SF10">
    <property type="entry name" value="PERIPLASMIC OLIGOPEPTIDE-BINDING PROTEIN-RELATED"/>
    <property type="match status" value="1"/>
</dbReference>
<name>A0ABQ3VI60_9CHLR</name>
<dbReference type="CDD" id="cd08504">
    <property type="entry name" value="PBP2_OppA"/>
    <property type="match status" value="1"/>
</dbReference>
<comment type="caution">
    <text evidence="7">The sequence shown here is derived from an EMBL/GenBank/DDBJ whole genome shotgun (WGS) entry which is preliminary data.</text>
</comment>
<dbReference type="InterPro" id="IPR000914">
    <property type="entry name" value="SBP_5_dom"/>
</dbReference>
<protein>
    <submittedName>
        <fullName evidence="7">Oligopeptide-binding protein OppA</fullName>
    </submittedName>
</protein>
<keyword evidence="8" id="KW-1185">Reference proteome</keyword>
<dbReference type="SUPFAM" id="SSF53850">
    <property type="entry name" value="Periplasmic binding protein-like II"/>
    <property type="match status" value="1"/>
</dbReference>
<proteinExistence type="inferred from homology"/>
<feature type="chain" id="PRO_5045553859" evidence="5">
    <location>
        <begin position="25"/>
        <end position="578"/>
    </location>
</feature>
<evidence type="ECO:0000256" key="1">
    <source>
        <dbReference type="ARBA" id="ARBA00004196"/>
    </source>
</evidence>
<reference evidence="7 8" key="1">
    <citation type="journal article" date="2021" name="Int. J. Syst. Evol. Microbiol.">
        <title>Reticulibacter mediterranei gen. nov., sp. nov., within the new family Reticulibacteraceae fam. nov., and Ktedonospora formicarum gen. nov., sp. nov., Ktedonobacter robiniae sp. nov., Dictyobacter formicarum sp. nov. and Dictyobacter arantiisoli sp. nov., belonging to the class Ktedonobacteria.</title>
        <authorList>
            <person name="Yabe S."/>
            <person name="Zheng Y."/>
            <person name="Wang C.M."/>
            <person name="Sakai Y."/>
            <person name="Abe K."/>
            <person name="Yokota A."/>
            <person name="Donadio S."/>
            <person name="Cavaletti L."/>
            <person name="Monciardini P."/>
        </authorList>
    </citation>
    <scope>NUCLEOTIDE SEQUENCE [LARGE SCALE GENOMIC DNA]</scope>
    <source>
        <strain evidence="7 8">SOSP1-9</strain>
    </source>
</reference>
<evidence type="ECO:0000313" key="7">
    <source>
        <dbReference type="EMBL" id="GHO85166.1"/>
    </source>
</evidence>
<dbReference type="Gene3D" id="3.10.105.10">
    <property type="entry name" value="Dipeptide-binding Protein, Domain 3"/>
    <property type="match status" value="1"/>
</dbReference>
<comment type="subcellular location">
    <subcellularLocation>
        <location evidence="1">Cell envelope</location>
    </subcellularLocation>
</comment>
<dbReference type="EMBL" id="BNJJ01000008">
    <property type="protein sequence ID" value="GHO85166.1"/>
    <property type="molecule type" value="Genomic_DNA"/>
</dbReference>
<dbReference type="PROSITE" id="PS51257">
    <property type="entry name" value="PROKAR_LIPOPROTEIN"/>
    <property type="match status" value="1"/>
</dbReference>
<evidence type="ECO:0000256" key="5">
    <source>
        <dbReference type="SAM" id="SignalP"/>
    </source>
</evidence>
<dbReference type="PIRSF" id="PIRSF002741">
    <property type="entry name" value="MppA"/>
    <property type="match status" value="1"/>
</dbReference>
<comment type="similarity">
    <text evidence="2">Belongs to the bacterial solute-binding protein 5 family.</text>
</comment>
<evidence type="ECO:0000313" key="8">
    <source>
        <dbReference type="Proteomes" id="UP000635565"/>
    </source>
</evidence>
<evidence type="ECO:0000259" key="6">
    <source>
        <dbReference type="Pfam" id="PF00496"/>
    </source>
</evidence>
<keyword evidence="3" id="KW-0813">Transport</keyword>
<organism evidence="7 8">
    <name type="scientific">Dictyobacter formicarum</name>
    <dbReference type="NCBI Taxonomy" id="2778368"/>
    <lineage>
        <taxon>Bacteria</taxon>
        <taxon>Bacillati</taxon>
        <taxon>Chloroflexota</taxon>
        <taxon>Ktedonobacteria</taxon>
        <taxon>Ktedonobacterales</taxon>
        <taxon>Dictyobacteraceae</taxon>
        <taxon>Dictyobacter</taxon>
    </lineage>
</organism>
<dbReference type="Pfam" id="PF00496">
    <property type="entry name" value="SBP_bac_5"/>
    <property type="match status" value="1"/>
</dbReference>
<sequence length="578" mass="63473">MRSGKKITTMMLPTLLCLFGVLLAACGGGSVPGSGTGSVNKTKAPDNQQVYRWAFRLPDIASFDPGIATDNTSIQAINMAFTGLVQLDDQLNIKPQLAQSYDISDNGLTYTFHLRPNLKFSDGTKLDANDVAYSIDRALSPDINNQSGVALTYLGLIKNAPERTEGKVKSVIGTGVIVKDPDTVVVKLNKATAYFLGALTYPTSYVVEKKVIDKYGSKWTDHLADNGGQGGDGPFKVKEYSHTTGIKFVPNENYYGKKPQLKEVDYLPFKDRQTSYNSYLADQVDITDIPLPQYRQSKSRPDFSQNDALTIFYVGMNYKVKPLDNINIRQAMALALGRDTIVKAAYQGAYTPTCHIIPKGQFGYNPDLTCPGGASVHGNKQKAVQLFEKGLQEEGLTRQTFPQITLTYPNQSQEAANEVATEVQMWKSVLGINIASTAISQNSIYTAEAQTQGKNGPLQMWLAGWGADFPDPEDWITLQFGAGAPNNAYNYGDNNSSHIAVQKDLQNQMLAADVMTDKAARLKAYNKIEQQLVNDVAWLPIDQRPDSRLVKPYVIGMKFSAGSVIPPDDWANVYIAQH</sequence>
<gene>
    <name evidence="7" type="primary">oppA_3</name>
    <name evidence="7" type="ORF">KSZ_31720</name>
</gene>
<dbReference type="Proteomes" id="UP000635565">
    <property type="component" value="Unassembled WGS sequence"/>
</dbReference>
<dbReference type="PANTHER" id="PTHR30290">
    <property type="entry name" value="PERIPLASMIC BINDING COMPONENT OF ABC TRANSPORTER"/>
    <property type="match status" value="1"/>
</dbReference>
<accession>A0ABQ3VI60</accession>
<dbReference type="InterPro" id="IPR039424">
    <property type="entry name" value="SBP_5"/>
</dbReference>
<keyword evidence="4 5" id="KW-0732">Signal</keyword>
<dbReference type="Gene3D" id="3.90.76.10">
    <property type="entry name" value="Dipeptide-binding Protein, Domain 1"/>
    <property type="match status" value="1"/>
</dbReference>
<feature type="domain" description="Solute-binding protein family 5" evidence="6">
    <location>
        <begin position="93"/>
        <end position="483"/>
    </location>
</feature>